<dbReference type="AlphaFoldDB" id="A0A2I0ISZ3"/>
<gene>
    <name evidence="1" type="ORF">CRG98_032469</name>
</gene>
<reference evidence="1 2" key="1">
    <citation type="submission" date="2017-11" db="EMBL/GenBank/DDBJ databases">
        <title>De-novo sequencing of pomegranate (Punica granatum L.) genome.</title>
        <authorList>
            <person name="Akparov Z."/>
            <person name="Amiraslanov A."/>
            <person name="Hajiyeva S."/>
            <person name="Abbasov M."/>
            <person name="Kaur K."/>
            <person name="Hamwieh A."/>
            <person name="Solovyev V."/>
            <person name="Salamov A."/>
            <person name="Braich B."/>
            <person name="Kosarev P."/>
            <person name="Mahmoud A."/>
            <person name="Hajiyev E."/>
            <person name="Babayeva S."/>
            <person name="Izzatullayeva V."/>
            <person name="Mammadov A."/>
            <person name="Mammadov A."/>
            <person name="Sharifova S."/>
            <person name="Ojaghi J."/>
            <person name="Eynullazada K."/>
            <person name="Bayramov B."/>
            <person name="Abdulazimova A."/>
            <person name="Shahmuradov I."/>
        </authorList>
    </citation>
    <scope>NUCLEOTIDE SEQUENCE [LARGE SCALE GENOMIC DNA]</scope>
    <source>
        <strain evidence="2">cv. AG2017</strain>
        <tissue evidence="1">Leaf</tissue>
    </source>
</reference>
<dbReference type="Proteomes" id="UP000233551">
    <property type="component" value="Unassembled WGS sequence"/>
</dbReference>
<sequence length="141" mass="15396">MKPSAIWLEEVDHGARAARMVGASRDGCWLWPPHGLEVGQGGLVHPTWFGVELGKFGSRLVTCSSPKVRMKAESVMHVKNDSNETNVAMFGHLEVCQMTILPLGFVVGAHMVPCEYSDVPETSVFSILSKQTLYYLSGACT</sequence>
<name>A0A2I0ISZ3_PUNGR</name>
<dbReference type="EMBL" id="PGOL01002550">
    <property type="protein sequence ID" value="PKI47127.1"/>
    <property type="molecule type" value="Genomic_DNA"/>
</dbReference>
<proteinExistence type="predicted"/>
<evidence type="ECO:0000313" key="1">
    <source>
        <dbReference type="EMBL" id="PKI47127.1"/>
    </source>
</evidence>
<comment type="caution">
    <text evidence="1">The sequence shown here is derived from an EMBL/GenBank/DDBJ whole genome shotgun (WGS) entry which is preliminary data.</text>
</comment>
<organism evidence="1 2">
    <name type="scientific">Punica granatum</name>
    <name type="common">Pomegranate</name>
    <dbReference type="NCBI Taxonomy" id="22663"/>
    <lineage>
        <taxon>Eukaryota</taxon>
        <taxon>Viridiplantae</taxon>
        <taxon>Streptophyta</taxon>
        <taxon>Embryophyta</taxon>
        <taxon>Tracheophyta</taxon>
        <taxon>Spermatophyta</taxon>
        <taxon>Magnoliopsida</taxon>
        <taxon>eudicotyledons</taxon>
        <taxon>Gunneridae</taxon>
        <taxon>Pentapetalae</taxon>
        <taxon>rosids</taxon>
        <taxon>malvids</taxon>
        <taxon>Myrtales</taxon>
        <taxon>Lythraceae</taxon>
        <taxon>Punica</taxon>
    </lineage>
</organism>
<protein>
    <submittedName>
        <fullName evidence="1">Uncharacterized protein</fullName>
    </submittedName>
</protein>
<accession>A0A2I0ISZ3</accession>
<keyword evidence="2" id="KW-1185">Reference proteome</keyword>
<evidence type="ECO:0000313" key="2">
    <source>
        <dbReference type="Proteomes" id="UP000233551"/>
    </source>
</evidence>